<organism evidence="2 3">
    <name type="scientific">Camelus ferus</name>
    <name type="common">Wild bactrian camel</name>
    <name type="synonym">Camelus bactrianus ferus</name>
    <dbReference type="NCBI Taxonomy" id="419612"/>
    <lineage>
        <taxon>Eukaryota</taxon>
        <taxon>Metazoa</taxon>
        <taxon>Chordata</taxon>
        <taxon>Craniata</taxon>
        <taxon>Vertebrata</taxon>
        <taxon>Euteleostomi</taxon>
        <taxon>Mammalia</taxon>
        <taxon>Eutheria</taxon>
        <taxon>Laurasiatheria</taxon>
        <taxon>Artiodactyla</taxon>
        <taxon>Tylopoda</taxon>
        <taxon>Camelidae</taxon>
        <taxon>Camelus</taxon>
    </lineage>
</organism>
<feature type="compositionally biased region" description="Pro residues" evidence="1">
    <location>
        <begin position="83"/>
        <end position="97"/>
    </location>
</feature>
<evidence type="ECO:0000313" key="2">
    <source>
        <dbReference type="Proteomes" id="UP000694856"/>
    </source>
</evidence>
<feature type="region of interest" description="Disordered" evidence="1">
    <location>
        <begin position="63"/>
        <end position="170"/>
    </location>
</feature>
<gene>
    <name evidence="3" type="primary">LOC116663892</name>
</gene>
<dbReference type="RefSeq" id="XP_032336731.1">
    <property type="nucleotide sequence ID" value="XM_032480840.1"/>
</dbReference>
<accession>A0A8B8T384</accession>
<name>A0A8B8T384_CAMFR</name>
<protein>
    <submittedName>
        <fullName evidence="3">Inverted formin-2-like</fullName>
    </submittedName>
</protein>
<feature type="region of interest" description="Disordered" evidence="1">
    <location>
        <begin position="1"/>
        <end position="44"/>
    </location>
</feature>
<evidence type="ECO:0000313" key="3">
    <source>
        <dbReference type="RefSeq" id="XP_032336731.1"/>
    </source>
</evidence>
<sequence length="170" mass="18195">MRPLRGGRRATSKRRHKGPQSNGQVDTRWPPTRWEALPSPGLVSPAQYLPAVPTLVLGVGTQVGRPRVAGGQWPRSPSSVTRPPLPHPMAPPEPAPAPAAVLEDGVGKTRLRDTGRGSPQTERPTSSLPSPLPRLPQATDISPGACSRAHLCSPRPMPLPTQHQEDPCEK</sequence>
<keyword evidence="2" id="KW-1185">Reference proteome</keyword>
<reference evidence="3" key="1">
    <citation type="submission" date="2025-08" db="UniProtKB">
        <authorList>
            <consortium name="RefSeq"/>
        </authorList>
    </citation>
    <scope>IDENTIFICATION</scope>
    <source>
        <tissue evidence="3">Ear skin</tissue>
    </source>
</reference>
<feature type="compositionally biased region" description="Basic residues" evidence="1">
    <location>
        <begin position="1"/>
        <end position="18"/>
    </location>
</feature>
<dbReference type="Proteomes" id="UP000694856">
    <property type="component" value="Chromosome 5"/>
</dbReference>
<feature type="compositionally biased region" description="Basic and acidic residues" evidence="1">
    <location>
        <begin position="105"/>
        <end position="115"/>
    </location>
</feature>
<dbReference type="GeneID" id="116663892"/>
<dbReference type="AlphaFoldDB" id="A0A8B8T384"/>
<dbReference type="KEGG" id="cfr:116663892"/>
<proteinExistence type="predicted"/>
<evidence type="ECO:0000256" key="1">
    <source>
        <dbReference type="SAM" id="MobiDB-lite"/>
    </source>
</evidence>